<feature type="transmembrane region" description="Helical" evidence="7">
    <location>
        <begin position="126"/>
        <end position="145"/>
    </location>
</feature>
<dbReference type="Pfam" id="PF00528">
    <property type="entry name" value="BPD_transp_1"/>
    <property type="match status" value="1"/>
</dbReference>
<feature type="transmembrane region" description="Helical" evidence="7">
    <location>
        <begin position="68"/>
        <end position="87"/>
    </location>
</feature>
<comment type="similarity">
    <text evidence="7">Belongs to the binding-protein-dependent transport system permease family.</text>
</comment>
<keyword evidence="5 7" id="KW-1133">Transmembrane helix</keyword>
<dbReference type="EMBL" id="JADCKB010000037">
    <property type="protein sequence ID" value="MBE5041144.1"/>
    <property type="molecule type" value="Genomic_DNA"/>
</dbReference>
<keyword evidence="3" id="KW-1003">Cell membrane</keyword>
<evidence type="ECO:0000256" key="3">
    <source>
        <dbReference type="ARBA" id="ARBA00022475"/>
    </source>
</evidence>
<dbReference type="CDD" id="cd06261">
    <property type="entry name" value="TM_PBP2"/>
    <property type="match status" value="1"/>
</dbReference>
<keyword evidence="4 7" id="KW-0812">Transmembrane</keyword>
<dbReference type="InterPro" id="IPR000515">
    <property type="entry name" value="MetI-like"/>
</dbReference>
<evidence type="ECO:0000313" key="10">
    <source>
        <dbReference type="Proteomes" id="UP000806542"/>
    </source>
</evidence>
<dbReference type="Proteomes" id="UP000806542">
    <property type="component" value="Unassembled WGS sequence"/>
</dbReference>
<evidence type="ECO:0000256" key="2">
    <source>
        <dbReference type="ARBA" id="ARBA00022448"/>
    </source>
</evidence>
<reference evidence="9" key="1">
    <citation type="submission" date="2020-10" db="EMBL/GenBank/DDBJ databases">
        <title>ChiBAC.</title>
        <authorList>
            <person name="Zenner C."/>
            <person name="Hitch T.C.A."/>
            <person name="Clavel T."/>
        </authorList>
    </citation>
    <scope>NUCLEOTIDE SEQUENCE</scope>
    <source>
        <strain evidence="9">DSM 107454</strain>
    </source>
</reference>
<accession>A0A9D5M5M2</accession>
<name>A0A9D5M5M2_9FIRM</name>
<keyword evidence="10" id="KW-1185">Reference proteome</keyword>
<sequence>MMVLVYTFVILFAFACIFPFLYVISYSVMPYSEYLENPVKMIPSKLDFGAYKEILKFPLLYSGYRNTLFITIVGTLLNLTLLIISAYPLSKADLKGRKIILWMILFTMLFSGGMIPRYYLVRELGLINSLGSLILPGAISAYNLILMKNFVGNIPDSLEEAALIDGANELQILWRIIVPLSKAAIASFAIMCAVNHWNSFFDAVIFLTQRDQWPLMLVLREMVFEGGAGAIQNVVAEEDMAQTFTIQMAMIVVIIVPIICVYPFLQKYFVTGLTIGGVKE</sequence>
<evidence type="ECO:0000259" key="8">
    <source>
        <dbReference type="PROSITE" id="PS50928"/>
    </source>
</evidence>
<dbReference type="AlphaFoldDB" id="A0A9D5M5M2"/>
<dbReference type="SUPFAM" id="SSF161098">
    <property type="entry name" value="MetI-like"/>
    <property type="match status" value="1"/>
</dbReference>
<evidence type="ECO:0000256" key="7">
    <source>
        <dbReference type="RuleBase" id="RU363032"/>
    </source>
</evidence>
<comment type="subcellular location">
    <subcellularLocation>
        <location evidence="1 7">Cell membrane</location>
        <topology evidence="1 7">Multi-pass membrane protein</topology>
    </subcellularLocation>
</comment>
<evidence type="ECO:0000256" key="4">
    <source>
        <dbReference type="ARBA" id="ARBA00022692"/>
    </source>
</evidence>
<evidence type="ECO:0000256" key="1">
    <source>
        <dbReference type="ARBA" id="ARBA00004651"/>
    </source>
</evidence>
<feature type="transmembrane region" description="Helical" evidence="7">
    <location>
        <begin position="244"/>
        <end position="265"/>
    </location>
</feature>
<evidence type="ECO:0000256" key="6">
    <source>
        <dbReference type="ARBA" id="ARBA00023136"/>
    </source>
</evidence>
<evidence type="ECO:0000313" key="9">
    <source>
        <dbReference type="EMBL" id="MBE5041144.1"/>
    </source>
</evidence>
<gene>
    <name evidence="9" type="ORF">INF28_11845</name>
</gene>
<dbReference type="PROSITE" id="PS50928">
    <property type="entry name" value="ABC_TM1"/>
    <property type="match status" value="1"/>
</dbReference>
<evidence type="ECO:0000256" key="5">
    <source>
        <dbReference type="ARBA" id="ARBA00022989"/>
    </source>
</evidence>
<comment type="caution">
    <text evidence="9">The sequence shown here is derived from an EMBL/GenBank/DDBJ whole genome shotgun (WGS) entry which is preliminary data.</text>
</comment>
<organism evidence="9 10">
    <name type="scientific">Ructibacterium gallinarum</name>
    <dbReference type="NCBI Taxonomy" id="2779355"/>
    <lineage>
        <taxon>Bacteria</taxon>
        <taxon>Bacillati</taxon>
        <taxon>Bacillota</taxon>
        <taxon>Clostridia</taxon>
        <taxon>Eubacteriales</taxon>
        <taxon>Oscillospiraceae</taxon>
        <taxon>Ructibacterium</taxon>
    </lineage>
</organism>
<dbReference type="InterPro" id="IPR035906">
    <property type="entry name" value="MetI-like_sf"/>
</dbReference>
<dbReference type="PANTHER" id="PTHR43744:SF9">
    <property type="entry name" value="POLYGALACTURONAN_RHAMNOGALACTURONAN TRANSPORT SYSTEM PERMEASE PROTEIN YTCP"/>
    <property type="match status" value="1"/>
</dbReference>
<feature type="domain" description="ABC transmembrane type-1" evidence="8">
    <location>
        <begin position="64"/>
        <end position="265"/>
    </location>
</feature>
<keyword evidence="6 7" id="KW-0472">Membrane</keyword>
<proteinExistence type="inferred from homology"/>
<feature type="transmembrane region" description="Helical" evidence="7">
    <location>
        <begin position="7"/>
        <end position="29"/>
    </location>
</feature>
<dbReference type="Gene3D" id="1.10.3720.10">
    <property type="entry name" value="MetI-like"/>
    <property type="match status" value="1"/>
</dbReference>
<feature type="transmembrane region" description="Helical" evidence="7">
    <location>
        <begin position="183"/>
        <end position="207"/>
    </location>
</feature>
<protein>
    <submittedName>
        <fullName evidence="9">Carbohydrate ABC transporter permease</fullName>
    </submittedName>
</protein>
<keyword evidence="2 7" id="KW-0813">Transport</keyword>
<dbReference type="GO" id="GO:0005886">
    <property type="term" value="C:plasma membrane"/>
    <property type="evidence" value="ECO:0007669"/>
    <property type="project" value="UniProtKB-SubCell"/>
</dbReference>
<dbReference type="GO" id="GO:0055085">
    <property type="term" value="P:transmembrane transport"/>
    <property type="evidence" value="ECO:0007669"/>
    <property type="project" value="InterPro"/>
</dbReference>
<dbReference type="PANTHER" id="PTHR43744">
    <property type="entry name" value="ABC TRANSPORTER PERMEASE PROTEIN MG189-RELATED-RELATED"/>
    <property type="match status" value="1"/>
</dbReference>
<feature type="transmembrane region" description="Helical" evidence="7">
    <location>
        <begin position="99"/>
        <end position="120"/>
    </location>
</feature>